<dbReference type="GO" id="GO:0004190">
    <property type="term" value="F:aspartic-type endopeptidase activity"/>
    <property type="evidence" value="ECO:0007669"/>
    <property type="project" value="UniProtKB-KW"/>
</dbReference>
<dbReference type="CDD" id="cd00518">
    <property type="entry name" value="H2MP"/>
    <property type="match status" value="1"/>
</dbReference>
<name>A0A0A7LCN7_9ARCH</name>
<dbReference type="GeneID" id="24818550"/>
<gene>
    <name evidence="5" type="ORF">Mpt1_c08870</name>
</gene>
<dbReference type="GO" id="GO:0008047">
    <property type="term" value="F:enzyme activator activity"/>
    <property type="evidence" value="ECO:0007669"/>
    <property type="project" value="InterPro"/>
</dbReference>
<dbReference type="EMBL" id="CP010070">
    <property type="protein sequence ID" value="AIZ56763.1"/>
    <property type="molecule type" value="Genomic_DNA"/>
</dbReference>
<sequence>MGKLADKTIVIGLGSPIMSDDAVGLKVSEAIESLKMPDVDTLQEAVGGLEILPMISGYRFAIIVDAILTGDYSPGTVLIFEPESFDCTVTDVQGHDVNLATALKIGRQMDNSIMPEVIRFVAIEVEDLQTMSEVMTPKVAAAVGSAKNAVLHLISEFRGQAGKR</sequence>
<evidence type="ECO:0000256" key="4">
    <source>
        <dbReference type="ARBA" id="ARBA00022801"/>
    </source>
</evidence>
<dbReference type="SUPFAM" id="SSF53163">
    <property type="entry name" value="HybD-like"/>
    <property type="match status" value="1"/>
</dbReference>
<protein>
    <submittedName>
        <fullName evidence="5">Hydrogenase 2 maturation endopeptidase</fullName>
    </submittedName>
</protein>
<dbReference type="RefSeq" id="WP_048112532.1">
    <property type="nucleotide sequence ID" value="NZ_CP010070.1"/>
</dbReference>
<dbReference type="AlphaFoldDB" id="A0A0A7LCN7"/>
<dbReference type="OrthoDB" id="85598at2157"/>
<dbReference type="InterPro" id="IPR000671">
    <property type="entry name" value="Peptidase_A31"/>
</dbReference>
<organism evidence="5 6">
    <name type="scientific">Candidatus Methanoplasma termitum</name>
    <dbReference type="NCBI Taxonomy" id="1577791"/>
    <lineage>
        <taxon>Archaea</taxon>
        <taxon>Methanobacteriati</taxon>
        <taxon>Thermoplasmatota</taxon>
        <taxon>Thermoplasmata</taxon>
        <taxon>Methanomassiliicoccales</taxon>
        <taxon>Methanomassiliicoccaceae</taxon>
        <taxon>Candidatus Methanoplasma</taxon>
    </lineage>
</organism>
<dbReference type="PANTHER" id="PTHR30302">
    <property type="entry name" value="HYDROGENASE 1 MATURATION PROTEASE"/>
    <property type="match status" value="1"/>
</dbReference>
<dbReference type="Pfam" id="PF01750">
    <property type="entry name" value="HycI"/>
    <property type="match status" value="1"/>
</dbReference>
<dbReference type="PANTHER" id="PTHR30302:SF1">
    <property type="entry name" value="HYDROGENASE 2 MATURATION PROTEASE"/>
    <property type="match status" value="1"/>
</dbReference>
<dbReference type="STRING" id="1577791.Mpt1_c08870"/>
<dbReference type="GO" id="GO:0016485">
    <property type="term" value="P:protein processing"/>
    <property type="evidence" value="ECO:0007669"/>
    <property type="project" value="TreeGrafter"/>
</dbReference>
<accession>A0A0A7LCN7</accession>
<dbReference type="Gene3D" id="3.40.50.1450">
    <property type="entry name" value="HybD-like"/>
    <property type="match status" value="1"/>
</dbReference>
<proteinExistence type="inferred from homology"/>
<evidence type="ECO:0000256" key="2">
    <source>
        <dbReference type="ARBA" id="ARBA00022670"/>
    </source>
</evidence>
<dbReference type="NCBIfam" id="TIGR00072">
    <property type="entry name" value="hydrog_prot"/>
    <property type="match status" value="1"/>
</dbReference>
<comment type="similarity">
    <text evidence="1">Belongs to the peptidase A31 family.</text>
</comment>
<evidence type="ECO:0000313" key="5">
    <source>
        <dbReference type="EMBL" id="AIZ56763.1"/>
    </source>
</evidence>
<keyword evidence="2" id="KW-0645">Protease</keyword>
<keyword evidence="4" id="KW-0378">Hydrolase</keyword>
<keyword evidence="3" id="KW-0064">Aspartyl protease</keyword>
<evidence type="ECO:0000256" key="3">
    <source>
        <dbReference type="ARBA" id="ARBA00022750"/>
    </source>
</evidence>
<dbReference type="InterPro" id="IPR023430">
    <property type="entry name" value="Pept_HybD-like_dom_sf"/>
</dbReference>
<dbReference type="KEGG" id="mear:Mpt1_c08870"/>
<evidence type="ECO:0000256" key="1">
    <source>
        <dbReference type="ARBA" id="ARBA00006814"/>
    </source>
</evidence>
<dbReference type="HOGENOM" id="CLU_099037_0_2_2"/>
<dbReference type="Proteomes" id="UP000030787">
    <property type="component" value="Chromosome"/>
</dbReference>
<reference evidence="5 6" key="1">
    <citation type="journal article" date="2014" name="Appl. Environ. Microbiol.">
        <title>Comparative Genome Analysis of 'Candidatus Methanoplasma termitum' Indicates a New Mode of Energy Metabolism in the Seventh Order of Methanogens.</title>
        <authorList>
            <person name="Lang K."/>
            <person name="Schuldes J."/>
            <person name="Klingl A."/>
            <person name="Poehlein A."/>
            <person name="Daniel R."/>
            <person name="Brune A."/>
        </authorList>
    </citation>
    <scope>NUCLEOTIDE SEQUENCE [LARGE SCALE GENOMIC DNA]</scope>
    <source>
        <strain evidence="6">Mpt1</strain>
    </source>
</reference>
<keyword evidence="6" id="KW-1185">Reference proteome</keyword>
<evidence type="ECO:0000313" key="6">
    <source>
        <dbReference type="Proteomes" id="UP000030787"/>
    </source>
</evidence>